<dbReference type="Proteomes" id="UP001050691">
    <property type="component" value="Unassembled WGS sequence"/>
</dbReference>
<protein>
    <submittedName>
        <fullName evidence="2">Uncharacterized protein</fullName>
    </submittedName>
</protein>
<keyword evidence="1" id="KW-0472">Membrane</keyword>
<evidence type="ECO:0000256" key="1">
    <source>
        <dbReference type="SAM" id="Phobius"/>
    </source>
</evidence>
<evidence type="ECO:0000313" key="2">
    <source>
        <dbReference type="EMBL" id="GJJ11183.1"/>
    </source>
</evidence>
<feature type="transmembrane region" description="Helical" evidence="1">
    <location>
        <begin position="183"/>
        <end position="204"/>
    </location>
</feature>
<name>A0AAV5ADI0_9AGAM</name>
<evidence type="ECO:0000313" key="3">
    <source>
        <dbReference type="Proteomes" id="UP001050691"/>
    </source>
</evidence>
<gene>
    <name evidence="2" type="ORF">Clacol_005415</name>
</gene>
<keyword evidence="3" id="KW-1185">Reference proteome</keyword>
<organism evidence="2 3">
    <name type="scientific">Clathrus columnatus</name>
    <dbReference type="NCBI Taxonomy" id="1419009"/>
    <lineage>
        <taxon>Eukaryota</taxon>
        <taxon>Fungi</taxon>
        <taxon>Dikarya</taxon>
        <taxon>Basidiomycota</taxon>
        <taxon>Agaricomycotina</taxon>
        <taxon>Agaricomycetes</taxon>
        <taxon>Phallomycetidae</taxon>
        <taxon>Phallales</taxon>
        <taxon>Clathraceae</taxon>
        <taxon>Clathrus</taxon>
    </lineage>
</organism>
<proteinExistence type="predicted"/>
<feature type="transmembrane region" description="Helical" evidence="1">
    <location>
        <begin position="119"/>
        <end position="139"/>
    </location>
</feature>
<dbReference type="EMBL" id="BPWL01000006">
    <property type="protein sequence ID" value="GJJ11183.1"/>
    <property type="molecule type" value="Genomic_DNA"/>
</dbReference>
<reference evidence="2" key="1">
    <citation type="submission" date="2021-10" db="EMBL/GenBank/DDBJ databases">
        <title>De novo Genome Assembly of Clathrus columnatus (Basidiomycota, Fungi) Using Illumina and Nanopore Sequence Data.</title>
        <authorList>
            <person name="Ogiso-Tanaka E."/>
            <person name="Itagaki H."/>
            <person name="Hosoya T."/>
            <person name="Hosaka K."/>
        </authorList>
    </citation>
    <scope>NUCLEOTIDE SEQUENCE</scope>
    <source>
        <strain evidence="2">MO-923</strain>
    </source>
</reference>
<accession>A0AAV5ADI0</accession>
<feature type="transmembrane region" description="Helical" evidence="1">
    <location>
        <begin position="93"/>
        <end position="113"/>
    </location>
</feature>
<dbReference type="AlphaFoldDB" id="A0AAV5ADI0"/>
<keyword evidence="1" id="KW-1133">Transmembrane helix</keyword>
<feature type="transmembrane region" description="Helical" evidence="1">
    <location>
        <begin position="151"/>
        <end position="177"/>
    </location>
</feature>
<sequence>MTIRFININFLTDEPDASIGLFFLQPLSCWSRITDAFIDLQSSLAKNPNAILDYFEDLAHWKEVFRSAVYLLLTAVADTLFRLKIIIQATTNLLLSSPLYCFAQVSLFTPILAKWARAFFTISLGQNILTTFLIIFRIIRASNGVAGLKNHSLWPVVAILLESGTIYSSALFVLLITYVSGSYAQYIAIDMLVPIIGITFNLIIVRVGLGISHNPTANSLMNTTHPVFNKIPLQKFTIDVSQHIQTSPELDSTLIPKSSVVEDDAFSQGQGGEWKTNVADGISDV</sequence>
<comment type="caution">
    <text evidence="2">The sequence shown here is derived from an EMBL/GenBank/DDBJ whole genome shotgun (WGS) entry which is preliminary data.</text>
</comment>
<keyword evidence="1" id="KW-0812">Transmembrane</keyword>